<keyword evidence="2 5" id="KW-0413">Isomerase</keyword>
<comment type="caution">
    <text evidence="5">The sequence shown here is derived from an EMBL/GenBank/DDBJ whole genome shotgun (WGS) entry which is preliminary data.</text>
</comment>
<keyword evidence="2" id="KW-0697">Rotamase</keyword>
<dbReference type="Gene3D" id="3.10.50.40">
    <property type="match status" value="2"/>
</dbReference>
<dbReference type="GO" id="GO:0003755">
    <property type="term" value="F:peptidyl-prolyl cis-trans isomerase activity"/>
    <property type="evidence" value="ECO:0007669"/>
    <property type="project" value="UniProtKB-KW"/>
</dbReference>
<evidence type="ECO:0000313" key="6">
    <source>
        <dbReference type="Proteomes" id="UP000634668"/>
    </source>
</evidence>
<dbReference type="AlphaFoldDB" id="A0A918MQM7"/>
<dbReference type="InterPro" id="IPR000297">
    <property type="entry name" value="PPIase_PpiC"/>
</dbReference>
<keyword evidence="1 3" id="KW-0732">Signal</keyword>
<dbReference type="InterPro" id="IPR046357">
    <property type="entry name" value="PPIase_dom_sf"/>
</dbReference>
<dbReference type="PANTHER" id="PTHR47637">
    <property type="entry name" value="CHAPERONE SURA"/>
    <property type="match status" value="1"/>
</dbReference>
<dbReference type="InterPro" id="IPR027304">
    <property type="entry name" value="Trigger_fact/SurA_dom_sf"/>
</dbReference>
<organism evidence="5 6">
    <name type="scientific">Arenibacter certesii</name>
    <dbReference type="NCBI Taxonomy" id="228955"/>
    <lineage>
        <taxon>Bacteria</taxon>
        <taxon>Pseudomonadati</taxon>
        <taxon>Bacteroidota</taxon>
        <taxon>Flavobacteriia</taxon>
        <taxon>Flavobacteriales</taxon>
        <taxon>Flavobacteriaceae</taxon>
        <taxon>Arenibacter</taxon>
    </lineage>
</organism>
<dbReference type="SUPFAM" id="SSF54534">
    <property type="entry name" value="FKBP-like"/>
    <property type="match status" value="2"/>
</dbReference>
<accession>A0A918MQM7</accession>
<dbReference type="PROSITE" id="PS50198">
    <property type="entry name" value="PPIC_PPIASE_2"/>
    <property type="match status" value="2"/>
</dbReference>
<feature type="chain" id="PRO_5037986639" evidence="3">
    <location>
        <begin position="23"/>
        <end position="483"/>
    </location>
</feature>
<protein>
    <submittedName>
        <fullName evidence="5">Peptidylprolyl isomerase</fullName>
    </submittedName>
</protein>
<feature type="signal peptide" evidence="3">
    <location>
        <begin position="1"/>
        <end position="22"/>
    </location>
</feature>
<evidence type="ECO:0000256" key="1">
    <source>
        <dbReference type="ARBA" id="ARBA00022729"/>
    </source>
</evidence>
<dbReference type="SUPFAM" id="SSF109998">
    <property type="entry name" value="Triger factor/SurA peptide-binding domain-like"/>
    <property type="match status" value="1"/>
</dbReference>
<dbReference type="PANTHER" id="PTHR47637:SF1">
    <property type="entry name" value="CHAPERONE SURA"/>
    <property type="match status" value="1"/>
</dbReference>
<dbReference type="Pfam" id="PF00639">
    <property type="entry name" value="Rotamase"/>
    <property type="match status" value="2"/>
</dbReference>
<dbReference type="Gene3D" id="1.10.4030.10">
    <property type="entry name" value="Porin chaperone SurA, peptide-binding domain"/>
    <property type="match status" value="1"/>
</dbReference>
<keyword evidence="6" id="KW-1185">Reference proteome</keyword>
<evidence type="ECO:0000259" key="4">
    <source>
        <dbReference type="PROSITE" id="PS50198"/>
    </source>
</evidence>
<dbReference type="InterPro" id="IPR050280">
    <property type="entry name" value="OMP_Chaperone_SurA"/>
</dbReference>
<evidence type="ECO:0000313" key="5">
    <source>
        <dbReference type="EMBL" id="GGW44880.1"/>
    </source>
</evidence>
<proteinExistence type="predicted"/>
<reference evidence="5" key="1">
    <citation type="journal article" date="2014" name="Int. J. Syst. Evol. Microbiol.">
        <title>Complete genome sequence of Corynebacterium casei LMG S-19264T (=DSM 44701T), isolated from a smear-ripened cheese.</title>
        <authorList>
            <consortium name="US DOE Joint Genome Institute (JGI-PGF)"/>
            <person name="Walter F."/>
            <person name="Albersmeier A."/>
            <person name="Kalinowski J."/>
            <person name="Ruckert C."/>
        </authorList>
    </citation>
    <scope>NUCLEOTIDE SEQUENCE</scope>
    <source>
        <strain evidence="5">KCTC 12113</strain>
    </source>
</reference>
<evidence type="ECO:0000256" key="3">
    <source>
        <dbReference type="SAM" id="SignalP"/>
    </source>
</evidence>
<sequence length="483" mass="55164">MNKVCKRSFPLSILLFAGMLSAQETEKLPDTQVEPNTINIEETSISKNDTINNFTKVKLDGIAAVVGDYVILESDIEKTLIDLKNQGASTADITRCGLLGKLMEDRLYAHQAVQDSILVSDDEVNATGDHQLQQLVAQIGSMEKVLSYYKKEDEASFREDLYKINKLRMLSEKMQNKIVSEIEITPEEVRQFFNRIPEDERPLFGAELEIAQIVKEPKASESEKQKVIDQLNEIRADVLENDASFNVKAILYSQDPGSKSKGGFYSMTRETPFVKEFKDVAFSLREGEISEPFETDFGFHIILVEKIRGRELDLRHILISPEISQAELDKAKKELDSIRKGVMDGKFTFAEAALNFSDEKETKFDGGLLRNPSDFSSRFELTKMEPSLYNQVRDIKDNEISHPILENDPRGGGPKYKIMKITNRFEEHVANFSQDYIKIQELALREKQFKAIKKWMENHIKDTYVSVNAANKNCDFANNWIKD</sequence>
<gene>
    <name evidence="5" type="primary">surA</name>
    <name evidence="5" type="ORF">GCM10007383_31640</name>
</gene>
<feature type="domain" description="PpiC" evidence="4">
    <location>
        <begin position="309"/>
        <end position="404"/>
    </location>
</feature>
<reference evidence="5" key="2">
    <citation type="submission" date="2020-09" db="EMBL/GenBank/DDBJ databases">
        <authorList>
            <person name="Sun Q."/>
            <person name="Kim S."/>
        </authorList>
    </citation>
    <scope>NUCLEOTIDE SEQUENCE</scope>
    <source>
        <strain evidence="5">KCTC 12113</strain>
    </source>
</reference>
<dbReference type="EMBL" id="BMWP01000026">
    <property type="protein sequence ID" value="GGW44880.1"/>
    <property type="molecule type" value="Genomic_DNA"/>
</dbReference>
<name>A0A918MQM7_9FLAO</name>
<dbReference type="RefSeq" id="WP_026814324.1">
    <property type="nucleotide sequence ID" value="NZ_BMWP01000026.1"/>
</dbReference>
<dbReference type="Proteomes" id="UP000634668">
    <property type="component" value="Unassembled WGS sequence"/>
</dbReference>
<feature type="domain" description="PpiC" evidence="4">
    <location>
        <begin position="205"/>
        <end position="306"/>
    </location>
</feature>
<evidence type="ECO:0000256" key="2">
    <source>
        <dbReference type="PROSITE-ProRule" id="PRU00278"/>
    </source>
</evidence>